<gene>
    <name evidence="5" type="ORF">IMSHALPRED_005050</name>
</gene>
<dbReference type="Proteomes" id="UP000664534">
    <property type="component" value="Unassembled WGS sequence"/>
</dbReference>
<dbReference type="InterPro" id="IPR057733">
    <property type="entry name" value="UBE2O-like_SH3-B"/>
</dbReference>
<dbReference type="EMBL" id="CAJPDT010000026">
    <property type="protein sequence ID" value="CAF9920945.1"/>
    <property type="molecule type" value="Genomic_DNA"/>
</dbReference>
<evidence type="ECO:0000256" key="3">
    <source>
        <dbReference type="SAM" id="MobiDB-lite"/>
    </source>
</evidence>
<dbReference type="PROSITE" id="PS50127">
    <property type="entry name" value="UBC_2"/>
    <property type="match status" value="1"/>
</dbReference>
<proteinExistence type="predicted"/>
<keyword evidence="2" id="KW-0833">Ubl conjugation pathway</keyword>
<dbReference type="SMART" id="SM00212">
    <property type="entry name" value="UBCc"/>
    <property type="match status" value="1"/>
</dbReference>
<reference evidence="5" key="1">
    <citation type="submission" date="2021-03" db="EMBL/GenBank/DDBJ databases">
        <authorList>
            <person name="Tagirdzhanova G."/>
        </authorList>
    </citation>
    <scope>NUCLEOTIDE SEQUENCE</scope>
</reference>
<protein>
    <recommendedName>
        <fullName evidence="4">UBC core domain-containing protein</fullName>
    </recommendedName>
</protein>
<accession>A0A8H3IMR9</accession>
<evidence type="ECO:0000313" key="6">
    <source>
        <dbReference type="Proteomes" id="UP000664534"/>
    </source>
</evidence>
<keyword evidence="1" id="KW-0808">Transferase</keyword>
<sequence>MSKFFFEDTCTFKADPAIVGTIERTWSDVDSSSEGILDCYVHQDLPLKVRKAWFDAEKLTPGYVIVAFSNDYDGYCLVAENSLQLIDRSLAAGDVVKKSLSDTQSGTVIDTSILCSLQSLCSETDFCRRQHPPIQGHTPSQGPHTRECPKRKTATTSPKLIHGFPAPTSPESSENALSNTLGPPLLQVPASNLKFWNTYREDDILIYQGWIGEVRSVYDEVTVRLSNGSVVIVEDPEELDEPYWIPGTPSYELVQRLDRAGYYEVLPSRYAPGAGKPRSTPAEPCYPGQYVQTKKGNLRCGRWKFGAYDPEITPKGIVVEVRNVQIEVRWLSPFRFGDASLHPPSTLLDTEALESGEIVVYDRSKLPKHPVAGTLPNASYSPDTGFGHKVRFKDPSVVAVEHGRASEVAAHPSSTPVFNLIPRAATQGFDMNVLQVVATSTKVMVRWQDCSVTEEDSIQLFPYLNPDENDVWPGQKVSFVPDEEKLGREVPIIRLHKVGVVQSVDARERIARVRWFEGTEIDIDEEEKASQYSASRYGKLRDGVAEIPLYDIAAHDALAMNRGDLVIIAPEPALSLAHADGGEESEPFQSINTDGDTDMPNAHPGWLSFSRTPQSSPQVNPRFSNSQFQTFRTFIDLASRYYGPYGPRAQQNSLLQAPEWVGEVVDLCLDGDVVVRLGAASEVLELKIPPDRVTAIASASTSSSGLSDEEDDDDGESYFSDAMSMSDGESHHEIDRGPVGPIDVSVEYEGGEKLNDDDDDEGMWATDEEDIGGLDVQKSGDDDDDDQVTQHVNLVQDDSVQFDGRTALEPPNVSFSAEAPRSLSSYSSMPPGFSVLEGGAPLDHHFFGLSRPLSADLMRRVTKEHKIMQSSLPDGIFVRTWESRLDLLRVLIIGPSDTPYEFAPFVVDLHLGLAFPTSSPDAFFHSWTGGSGRINPNLYEDGKICLSLLGTWNADERNEEWSSKRSTVLQVLVSLMGLVLVKEPYYNEAGFDVMIGSAESQVPSALYSEKVYVMSKGFIKTALTTPPHGLTDVIHWLYLPSQPGPRLLRRVLDDSKKLLANTNTTSAVSAASGKVDERGFARAKISTGASILLQRTAEWLEGFIVRDERR</sequence>
<dbReference type="Gene3D" id="3.10.110.10">
    <property type="entry name" value="Ubiquitin Conjugating Enzyme"/>
    <property type="match status" value="1"/>
</dbReference>
<evidence type="ECO:0000313" key="5">
    <source>
        <dbReference type="EMBL" id="CAF9920945.1"/>
    </source>
</evidence>
<dbReference type="OrthoDB" id="47801at2759"/>
<feature type="region of interest" description="Disordered" evidence="3">
    <location>
        <begin position="697"/>
        <end position="787"/>
    </location>
</feature>
<keyword evidence="6" id="KW-1185">Reference proteome</keyword>
<feature type="compositionally biased region" description="Acidic residues" evidence="3">
    <location>
        <begin position="707"/>
        <end position="716"/>
    </location>
</feature>
<feature type="domain" description="UBC core" evidence="4">
    <location>
        <begin position="856"/>
        <end position="1020"/>
    </location>
</feature>
<dbReference type="InterPro" id="IPR000608">
    <property type="entry name" value="UBC"/>
</dbReference>
<dbReference type="AlphaFoldDB" id="A0A8H3IMR9"/>
<dbReference type="Pfam" id="PF23043">
    <property type="entry name" value="SH3-B_UBE2O"/>
    <property type="match status" value="1"/>
</dbReference>
<evidence type="ECO:0000259" key="4">
    <source>
        <dbReference type="PROSITE" id="PS50127"/>
    </source>
</evidence>
<dbReference type="CDD" id="cd23837">
    <property type="entry name" value="UBCc_UBE2O"/>
    <property type="match status" value="1"/>
</dbReference>
<dbReference type="PANTHER" id="PTHR46116:SF15">
    <property type="entry name" value="(E3-INDEPENDENT) E2 UBIQUITIN-CONJUGATING ENZYME"/>
    <property type="match status" value="1"/>
</dbReference>
<dbReference type="InterPro" id="IPR016135">
    <property type="entry name" value="UBQ-conjugating_enzyme/RWD"/>
</dbReference>
<dbReference type="InterPro" id="IPR057735">
    <property type="entry name" value="UBE2O-like_tSH3-B"/>
</dbReference>
<feature type="region of interest" description="Disordered" evidence="3">
    <location>
        <begin position="579"/>
        <end position="603"/>
    </location>
</feature>
<feature type="region of interest" description="Disordered" evidence="3">
    <location>
        <begin position="132"/>
        <end position="180"/>
    </location>
</feature>
<dbReference type="Pfam" id="PF23046">
    <property type="entry name" value="tSH3-B_UBE2O"/>
    <property type="match status" value="1"/>
</dbReference>
<dbReference type="PANTHER" id="PTHR46116">
    <property type="entry name" value="(E3-INDEPENDENT) E2 UBIQUITIN-CONJUGATING ENZYME"/>
    <property type="match status" value="1"/>
</dbReference>
<evidence type="ECO:0000256" key="1">
    <source>
        <dbReference type="ARBA" id="ARBA00022679"/>
    </source>
</evidence>
<dbReference type="Pfam" id="PF00179">
    <property type="entry name" value="UQ_con"/>
    <property type="match status" value="1"/>
</dbReference>
<name>A0A8H3IMR9_9LECA</name>
<feature type="compositionally biased region" description="Low complexity" evidence="3">
    <location>
        <begin position="697"/>
        <end position="706"/>
    </location>
</feature>
<feature type="compositionally biased region" description="Acidic residues" evidence="3">
    <location>
        <begin position="755"/>
        <end position="772"/>
    </location>
</feature>
<comment type="caution">
    <text evidence="5">The sequence shown here is derived from an EMBL/GenBank/DDBJ whole genome shotgun (WGS) entry which is preliminary data.</text>
</comment>
<evidence type="ECO:0000256" key="2">
    <source>
        <dbReference type="ARBA" id="ARBA00022786"/>
    </source>
</evidence>
<dbReference type="GO" id="GO:0061631">
    <property type="term" value="F:ubiquitin conjugating enzyme activity"/>
    <property type="evidence" value="ECO:0007669"/>
    <property type="project" value="TreeGrafter"/>
</dbReference>
<organism evidence="5 6">
    <name type="scientific">Imshaugia aleurites</name>
    <dbReference type="NCBI Taxonomy" id="172621"/>
    <lineage>
        <taxon>Eukaryota</taxon>
        <taxon>Fungi</taxon>
        <taxon>Dikarya</taxon>
        <taxon>Ascomycota</taxon>
        <taxon>Pezizomycotina</taxon>
        <taxon>Lecanoromycetes</taxon>
        <taxon>OSLEUM clade</taxon>
        <taxon>Lecanoromycetidae</taxon>
        <taxon>Lecanorales</taxon>
        <taxon>Lecanorineae</taxon>
        <taxon>Parmeliaceae</taxon>
        <taxon>Imshaugia</taxon>
    </lineage>
</organism>
<feature type="compositionally biased region" description="Polar residues" evidence="3">
    <location>
        <begin position="169"/>
        <end position="180"/>
    </location>
</feature>
<dbReference type="SUPFAM" id="SSF54495">
    <property type="entry name" value="UBC-like"/>
    <property type="match status" value="1"/>
</dbReference>